<evidence type="ECO:0000313" key="3">
    <source>
        <dbReference type="EMBL" id="SFE23748.1"/>
    </source>
</evidence>
<name>A0A1I1YXN2_9RHOB</name>
<keyword evidence="4" id="KW-1185">Reference proteome</keyword>
<evidence type="ECO:0000259" key="2">
    <source>
        <dbReference type="Pfam" id="PF09832"/>
    </source>
</evidence>
<feature type="domain" description="DUF2059" evidence="2">
    <location>
        <begin position="72"/>
        <end position="127"/>
    </location>
</feature>
<protein>
    <recommendedName>
        <fullName evidence="2">DUF2059 domain-containing protein</fullName>
    </recommendedName>
</protein>
<dbReference type="EMBL" id="FOMS01000007">
    <property type="protein sequence ID" value="SFE23748.1"/>
    <property type="molecule type" value="Genomic_DNA"/>
</dbReference>
<evidence type="ECO:0000313" key="4">
    <source>
        <dbReference type="Proteomes" id="UP000325289"/>
    </source>
</evidence>
<reference evidence="3 4" key="1">
    <citation type="submission" date="2016-10" db="EMBL/GenBank/DDBJ databases">
        <authorList>
            <person name="Varghese N."/>
            <person name="Submissions S."/>
        </authorList>
    </citation>
    <scope>NUCLEOTIDE SEQUENCE [LARGE SCALE GENOMIC DNA]</scope>
    <source>
        <strain evidence="4">YIM D21,KCTC 23444,ACCC 10710</strain>
    </source>
</reference>
<dbReference type="AlphaFoldDB" id="A0A1I1YXN2"/>
<keyword evidence="1" id="KW-0732">Signal</keyword>
<dbReference type="Pfam" id="PF09832">
    <property type="entry name" value="DUF2059"/>
    <property type="match status" value="1"/>
</dbReference>
<feature type="signal peptide" evidence="1">
    <location>
        <begin position="1"/>
        <end position="20"/>
    </location>
</feature>
<feature type="chain" id="PRO_5009302039" description="DUF2059 domain-containing protein" evidence="1">
    <location>
        <begin position="21"/>
        <end position="267"/>
    </location>
</feature>
<dbReference type="OrthoDB" id="7841298at2"/>
<gene>
    <name evidence="3" type="ORF">SAMN04515678_107246</name>
</gene>
<organism evidence="3 4">
    <name type="scientific">Roseivivax sediminis</name>
    <dbReference type="NCBI Taxonomy" id="936889"/>
    <lineage>
        <taxon>Bacteria</taxon>
        <taxon>Pseudomonadati</taxon>
        <taxon>Pseudomonadota</taxon>
        <taxon>Alphaproteobacteria</taxon>
        <taxon>Rhodobacterales</taxon>
        <taxon>Roseobacteraceae</taxon>
        <taxon>Roseivivax</taxon>
    </lineage>
</organism>
<sequence>MLPRLTLVLPFALAALPASAAPVDTLLDALGVERVVEVMREEGLAYTDTLAGDMQLSGSGWTETAERIYDTDRMGRIVRSAFDEGLDQSEIEPLIAFFESELGARVVTLEIEARETMIDPAAEEAARESYREVEGTDDARLGQIERFVASGDLVEQNVSGALNASLAFYNGLAAGGAMDIPEEDILRDVWAQEPETRADTTEWLHAYLMLAYEPLTDAELDRYIDLSESAAGEAVNRTLFEGFNAMYNEISYALGLAAAREMSGTEL</sequence>
<accession>A0A1I1YXN2</accession>
<dbReference type="Proteomes" id="UP000325289">
    <property type="component" value="Unassembled WGS sequence"/>
</dbReference>
<proteinExistence type="predicted"/>
<dbReference type="RefSeq" id="WP_149756348.1">
    <property type="nucleotide sequence ID" value="NZ_FOMS01000007.1"/>
</dbReference>
<dbReference type="InterPro" id="IPR018637">
    <property type="entry name" value="DUF2059"/>
</dbReference>
<evidence type="ECO:0000256" key="1">
    <source>
        <dbReference type="SAM" id="SignalP"/>
    </source>
</evidence>